<dbReference type="OrthoDB" id="9769302at2"/>
<keyword evidence="7" id="KW-0998">Cell outer membrane</keyword>
<dbReference type="FunCoup" id="F8A8X5">
    <property type="interactions" value="217"/>
</dbReference>
<dbReference type="Proteomes" id="UP000006793">
    <property type="component" value="Chromosome"/>
</dbReference>
<evidence type="ECO:0000256" key="8">
    <source>
        <dbReference type="SAM" id="SignalP"/>
    </source>
</evidence>
<dbReference type="GO" id="GO:0015288">
    <property type="term" value="F:porin activity"/>
    <property type="evidence" value="ECO:0007669"/>
    <property type="project" value="TreeGrafter"/>
</dbReference>
<protein>
    <submittedName>
        <fullName evidence="9">Outer membrane efflux protein</fullName>
    </submittedName>
</protein>
<dbReference type="PANTHER" id="PTHR30026:SF20">
    <property type="entry name" value="OUTER MEMBRANE PROTEIN TOLC"/>
    <property type="match status" value="1"/>
</dbReference>
<evidence type="ECO:0000256" key="2">
    <source>
        <dbReference type="ARBA" id="ARBA00007613"/>
    </source>
</evidence>
<dbReference type="Pfam" id="PF02321">
    <property type="entry name" value="OEP"/>
    <property type="match status" value="2"/>
</dbReference>
<evidence type="ECO:0000256" key="5">
    <source>
        <dbReference type="ARBA" id="ARBA00022692"/>
    </source>
</evidence>
<gene>
    <name evidence="9" type="ordered locus">Thein_0137</name>
</gene>
<dbReference type="InParanoid" id="F8A8X5"/>
<name>F8A8X5_THEID</name>
<evidence type="ECO:0000313" key="9">
    <source>
        <dbReference type="EMBL" id="AEH44022.1"/>
    </source>
</evidence>
<dbReference type="SUPFAM" id="SSF56954">
    <property type="entry name" value="Outer membrane efflux proteins (OEP)"/>
    <property type="match status" value="1"/>
</dbReference>
<dbReference type="GO" id="GO:0009279">
    <property type="term" value="C:cell outer membrane"/>
    <property type="evidence" value="ECO:0007669"/>
    <property type="project" value="UniProtKB-SubCell"/>
</dbReference>
<keyword evidence="4" id="KW-1134">Transmembrane beta strand</keyword>
<keyword evidence="5" id="KW-0812">Transmembrane</keyword>
<dbReference type="STRING" id="667014.Thein_0137"/>
<keyword evidence="3" id="KW-0813">Transport</keyword>
<keyword evidence="8" id="KW-0732">Signal</keyword>
<dbReference type="HOGENOM" id="CLU_012817_10_3_0"/>
<dbReference type="PaxDb" id="667014-Thein_0137"/>
<comment type="subcellular location">
    <subcellularLocation>
        <location evidence="1">Cell outer membrane</location>
    </subcellularLocation>
</comment>
<feature type="signal peptide" evidence="8">
    <location>
        <begin position="1"/>
        <end position="22"/>
    </location>
</feature>
<dbReference type="EMBL" id="CP002683">
    <property type="protein sequence ID" value="AEH44022.1"/>
    <property type="molecule type" value="Genomic_DNA"/>
</dbReference>
<reference evidence="9 10" key="2">
    <citation type="journal article" date="2012" name="Stand. Genomic Sci.">
        <title>Complete genome sequence of the thermophilic sulfate-reducing ocean bacterium Thermodesulfatator indicus type strain (CIR29812(T)).</title>
        <authorList>
            <person name="Anderson I."/>
            <person name="Saunders E."/>
            <person name="Lapidus A."/>
            <person name="Nolan M."/>
            <person name="Lucas S."/>
            <person name="Tice H."/>
            <person name="Del Rio T.G."/>
            <person name="Cheng J.F."/>
            <person name="Han C."/>
            <person name="Tapia R."/>
            <person name="Goodwin L.A."/>
            <person name="Pitluck S."/>
            <person name="Liolios K."/>
            <person name="Mavromatis K."/>
            <person name="Pagani I."/>
            <person name="Ivanova N."/>
            <person name="Mikhailova N."/>
            <person name="Pati A."/>
            <person name="Chen A."/>
            <person name="Palaniappan K."/>
            <person name="Land M."/>
            <person name="Hauser L."/>
            <person name="Jeffries C.D."/>
            <person name="Chang Y.J."/>
            <person name="Brambilla E.M."/>
            <person name="Rohde M."/>
            <person name="Spring S."/>
            <person name="Goker M."/>
            <person name="Detter J.C."/>
            <person name="Woyke T."/>
            <person name="Bristow J."/>
            <person name="Eisen J.A."/>
            <person name="Markowitz V."/>
            <person name="Hugenholtz P."/>
            <person name="Kyrpides N.C."/>
            <person name="Klenk H.P."/>
        </authorList>
    </citation>
    <scope>NUCLEOTIDE SEQUENCE [LARGE SCALE GENOMIC DNA]</scope>
    <source>
        <strain evidence="10">DSM 15286 / JCM 11887 / CIR29812</strain>
    </source>
</reference>
<dbReference type="InterPro" id="IPR051906">
    <property type="entry name" value="TolC-like"/>
</dbReference>
<proteinExistence type="inferred from homology"/>
<dbReference type="eggNOG" id="COG1538">
    <property type="taxonomic scope" value="Bacteria"/>
</dbReference>
<feature type="chain" id="PRO_5003367608" evidence="8">
    <location>
        <begin position="23"/>
        <end position="435"/>
    </location>
</feature>
<sequence length="435" mass="49282">MKRTICFLSLIFILMSPLTGMAQKSLSLEEAIRLALKHHPSIKAQKDALKASRFAKKATSANRWLKANLILQAERHNDPVTITSIKGPGQFPPFSRDIYFWQVEATFPLYEGGRVAQEVKIKDLEINIRQSLLRQSTEDLIANVKQLYFQVLYLKNLAKAQRELYRLLEKQYRDASLKYQVGKIAKLDLLYFKRALEEEKALLLASENNLRLAKKLLALVIGLEDTSFEVSSALEPSKKLDFNPFSADKFLDQRPDVKAAKLKVKQAEAAISRAKREYLPTLSAFSSYGRRAGAGLNNDEEVWVAGVRLNWSIFDSGVKRNLVKEKQALWLAAKEELESLRLAASQEIISAVSRINSAKSQVNRLKAAEEFAREAYKREAFRYQAGAGSINDLLQAQEAWLRTKSNLLKAYYDLNTATISFELATGQIAKEFLNE</sequence>
<dbReference type="KEGG" id="tid:Thein_0137"/>
<organism evidence="9 10">
    <name type="scientific">Thermodesulfatator indicus (strain DSM 15286 / JCM 11887 / CIR29812)</name>
    <dbReference type="NCBI Taxonomy" id="667014"/>
    <lineage>
        <taxon>Bacteria</taxon>
        <taxon>Pseudomonadati</taxon>
        <taxon>Thermodesulfobacteriota</taxon>
        <taxon>Thermodesulfobacteria</taxon>
        <taxon>Thermodesulfobacteriales</taxon>
        <taxon>Thermodesulfatatoraceae</taxon>
        <taxon>Thermodesulfatator</taxon>
    </lineage>
</organism>
<accession>F8A8X5</accession>
<evidence type="ECO:0000256" key="7">
    <source>
        <dbReference type="ARBA" id="ARBA00023237"/>
    </source>
</evidence>
<dbReference type="Gene3D" id="1.20.1600.10">
    <property type="entry name" value="Outer membrane efflux proteins (OEP)"/>
    <property type="match status" value="1"/>
</dbReference>
<evidence type="ECO:0000313" key="10">
    <source>
        <dbReference type="Proteomes" id="UP000006793"/>
    </source>
</evidence>
<dbReference type="GO" id="GO:1990281">
    <property type="term" value="C:efflux pump complex"/>
    <property type="evidence" value="ECO:0007669"/>
    <property type="project" value="TreeGrafter"/>
</dbReference>
<evidence type="ECO:0000256" key="1">
    <source>
        <dbReference type="ARBA" id="ARBA00004442"/>
    </source>
</evidence>
<dbReference type="InterPro" id="IPR003423">
    <property type="entry name" value="OMP_efflux"/>
</dbReference>
<keyword evidence="6" id="KW-0472">Membrane</keyword>
<dbReference type="GO" id="GO:0015562">
    <property type="term" value="F:efflux transmembrane transporter activity"/>
    <property type="evidence" value="ECO:0007669"/>
    <property type="project" value="InterPro"/>
</dbReference>
<reference evidence="10" key="1">
    <citation type="submission" date="2011-04" db="EMBL/GenBank/DDBJ databases">
        <title>The complete genome of Thermodesulfatator indicus DSM 15286.</title>
        <authorList>
            <person name="Lucas S."/>
            <person name="Copeland A."/>
            <person name="Lapidus A."/>
            <person name="Bruce D."/>
            <person name="Goodwin L."/>
            <person name="Pitluck S."/>
            <person name="Peters L."/>
            <person name="Kyrpides N."/>
            <person name="Mavromatis K."/>
            <person name="Pagani I."/>
            <person name="Ivanova N."/>
            <person name="Saunders L."/>
            <person name="Detter J.C."/>
            <person name="Tapia R."/>
            <person name="Han C."/>
            <person name="Land M."/>
            <person name="Hauser L."/>
            <person name="Markowitz V."/>
            <person name="Cheng J.-F."/>
            <person name="Hugenholtz P."/>
            <person name="Woyke T."/>
            <person name="Wu D."/>
            <person name="Spring S."/>
            <person name="Schroeder M."/>
            <person name="Brambilla E."/>
            <person name="Klenk H.-P."/>
            <person name="Eisen J.A."/>
        </authorList>
    </citation>
    <scope>NUCLEOTIDE SEQUENCE [LARGE SCALE GENOMIC DNA]</scope>
    <source>
        <strain evidence="10">DSM 15286 / JCM 11887 / CIR29812</strain>
    </source>
</reference>
<comment type="similarity">
    <text evidence="2">Belongs to the outer membrane factor (OMF) (TC 1.B.17) family.</text>
</comment>
<evidence type="ECO:0000256" key="4">
    <source>
        <dbReference type="ARBA" id="ARBA00022452"/>
    </source>
</evidence>
<evidence type="ECO:0000256" key="3">
    <source>
        <dbReference type="ARBA" id="ARBA00022448"/>
    </source>
</evidence>
<dbReference type="PANTHER" id="PTHR30026">
    <property type="entry name" value="OUTER MEMBRANE PROTEIN TOLC"/>
    <property type="match status" value="1"/>
</dbReference>
<dbReference type="AlphaFoldDB" id="F8A8X5"/>
<evidence type="ECO:0000256" key="6">
    <source>
        <dbReference type="ARBA" id="ARBA00023136"/>
    </source>
</evidence>
<keyword evidence="10" id="KW-1185">Reference proteome</keyword>